<gene>
    <name evidence="1" type="ORF">SAMN04489724_3657</name>
</gene>
<name>A0A1I7D190_9BACT</name>
<accession>A0A1I7D190</accession>
<keyword evidence="2" id="KW-1185">Reference proteome</keyword>
<evidence type="ECO:0000313" key="2">
    <source>
        <dbReference type="Proteomes" id="UP000199673"/>
    </source>
</evidence>
<dbReference type="Proteomes" id="UP000199673">
    <property type="component" value="Unassembled WGS sequence"/>
</dbReference>
<reference evidence="2" key="1">
    <citation type="submission" date="2016-10" db="EMBL/GenBank/DDBJ databases">
        <authorList>
            <person name="Varghese N."/>
            <person name="Submissions S."/>
        </authorList>
    </citation>
    <scope>NUCLEOTIDE SEQUENCE [LARGE SCALE GENOMIC DNA]</scope>
    <source>
        <strain evidence="2">DSM 23445</strain>
    </source>
</reference>
<dbReference type="STRING" id="305507.SAMN04489724_3657"/>
<dbReference type="EMBL" id="FPBF01000005">
    <property type="protein sequence ID" value="SFU05434.1"/>
    <property type="molecule type" value="Genomic_DNA"/>
</dbReference>
<organism evidence="1 2">
    <name type="scientific">Algoriphagus locisalis</name>
    <dbReference type="NCBI Taxonomy" id="305507"/>
    <lineage>
        <taxon>Bacteria</taxon>
        <taxon>Pseudomonadati</taxon>
        <taxon>Bacteroidota</taxon>
        <taxon>Cytophagia</taxon>
        <taxon>Cytophagales</taxon>
        <taxon>Cyclobacteriaceae</taxon>
        <taxon>Algoriphagus</taxon>
    </lineage>
</organism>
<sequence>MPQRKVLTQGNDFMGYSKWPIKINNKHMKSSMTKKSHTGMNISSARFHMTIEKQL</sequence>
<proteinExistence type="predicted"/>
<evidence type="ECO:0000313" key="1">
    <source>
        <dbReference type="EMBL" id="SFU05434.1"/>
    </source>
</evidence>
<protein>
    <submittedName>
        <fullName evidence="1">Uncharacterized protein</fullName>
    </submittedName>
</protein>
<dbReference type="AlphaFoldDB" id="A0A1I7D190"/>